<dbReference type="NCBIfam" id="TIGR00500">
    <property type="entry name" value="met_pdase_I"/>
    <property type="match status" value="1"/>
</dbReference>
<dbReference type="CDD" id="cd01086">
    <property type="entry name" value="MetAP1"/>
    <property type="match status" value="1"/>
</dbReference>
<dbReference type="GO" id="GO:0004239">
    <property type="term" value="F:initiator methionyl aminopeptidase activity"/>
    <property type="evidence" value="ECO:0007669"/>
    <property type="project" value="UniProtKB-EC"/>
</dbReference>
<feature type="coiled-coil region" evidence="4">
    <location>
        <begin position="1616"/>
        <end position="1685"/>
    </location>
</feature>
<keyword evidence="8" id="KW-1185">Reference proteome</keyword>
<dbReference type="InterPro" id="IPR000994">
    <property type="entry name" value="Pept_M24"/>
</dbReference>
<dbReference type="InterPro" id="IPR002110">
    <property type="entry name" value="Ankyrin_rpt"/>
</dbReference>
<protein>
    <recommendedName>
        <fullName evidence="3">Methionine aminopeptidase</fullName>
        <ecNumber evidence="3">3.4.11.18</ecNumber>
    </recommendedName>
</protein>
<dbReference type="Proteomes" id="UP000186817">
    <property type="component" value="Unassembled WGS sequence"/>
</dbReference>
<dbReference type="SUPFAM" id="SSF48403">
    <property type="entry name" value="Ankyrin repeat"/>
    <property type="match status" value="1"/>
</dbReference>
<dbReference type="PANTHER" id="PTHR47934">
    <property type="entry name" value="PENTATRICOPEPTIDE REPEAT-CONTAINING PROTEIN PET309, MITOCHONDRIAL"/>
    <property type="match status" value="1"/>
</dbReference>
<proteinExistence type="inferred from homology"/>
<feature type="repeat" description="ANK" evidence="1">
    <location>
        <begin position="2477"/>
        <end position="2509"/>
    </location>
</feature>
<evidence type="ECO:0000256" key="4">
    <source>
        <dbReference type="SAM" id="Coils"/>
    </source>
</evidence>
<dbReference type="InterPro" id="IPR011990">
    <property type="entry name" value="TPR-like_helical_dom_sf"/>
</dbReference>
<comment type="catalytic activity">
    <reaction evidence="3">
        <text>Release of N-terminal amino acids, preferentially methionine, from peptides and arylamides.</text>
        <dbReference type="EC" id="3.4.11.18"/>
    </reaction>
</comment>
<dbReference type="Pfam" id="PF13812">
    <property type="entry name" value="PPR_3"/>
    <property type="match status" value="1"/>
</dbReference>
<comment type="cofactor">
    <cofactor evidence="3">
        <name>Co(2+)</name>
        <dbReference type="ChEBI" id="CHEBI:48828"/>
    </cofactor>
    <cofactor evidence="3">
        <name>Zn(2+)</name>
        <dbReference type="ChEBI" id="CHEBI:29105"/>
    </cofactor>
    <cofactor evidence="3">
        <name>Mn(2+)</name>
        <dbReference type="ChEBI" id="CHEBI:29035"/>
    </cofactor>
    <cofactor evidence="3">
        <name>Fe(2+)</name>
        <dbReference type="ChEBI" id="CHEBI:29033"/>
    </cofactor>
    <text evidence="3">Binds 2 divalent metal cations per subunit. Has a high-affinity and a low affinity metal-binding site. The true nature of the physiological cofactor is under debate. The enzyme is active with cobalt, zinc, manganese or divalent iron ions.</text>
</comment>
<dbReference type="EC" id="3.4.11.18" evidence="3"/>
<evidence type="ECO:0000256" key="3">
    <source>
        <dbReference type="RuleBase" id="RU003653"/>
    </source>
</evidence>
<dbReference type="InterPro" id="IPR002885">
    <property type="entry name" value="PPR_rpt"/>
</dbReference>
<feature type="region of interest" description="Disordered" evidence="5">
    <location>
        <begin position="2066"/>
        <end position="2145"/>
    </location>
</feature>
<feature type="repeat" description="PPR" evidence="2">
    <location>
        <begin position="502"/>
        <end position="536"/>
    </location>
</feature>
<feature type="domain" description="Peptidase M24" evidence="6">
    <location>
        <begin position="2645"/>
        <end position="2839"/>
    </location>
</feature>
<dbReference type="GO" id="GO:0003729">
    <property type="term" value="F:mRNA binding"/>
    <property type="evidence" value="ECO:0007669"/>
    <property type="project" value="TreeGrafter"/>
</dbReference>
<feature type="compositionally biased region" description="Basic and acidic residues" evidence="5">
    <location>
        <begin position="1002"/>
        <end position="1012"/>
    </location>
</feature>
<dbReference type="GO" id="GO:0070006">
    <property type="term" value="F:metalloaminopeptidase activity"/>
    <property type="evidence" value="ECO:0007669"/>
    <property type="project" value="InterPro"/>
</dbReference>
<feature type="region of interest" description="Disordered" evidence="5">
    <location>
        <begin position="1050"/>
        <end position="1085"/>
    </location>
</feature>
<dbReference type="GO" id="GO:0006508">
    <property type="term" value="P:proteolysis"/>
    <property type="evidence" value="ECO:0007669"/>
    <property type="project" value="UniProtKB-KW"/>
</dbReference>
<dbReference type="InterPro" id="IPR036005">
    <property type="entry name" value="Creatinase/aminopeptidase-like"/>
</dbReference>
<feature type="compositionally biased region" description="Basic and acidic residues" evidence="5">
    <location>
        <begin position="954"/>
        <end position="964"/>
    </location>
</feature>
<comment type="caution">
    <text evidence="7">The sequence shown here is derived from an EMBL/GenBank/DDBJ whole genome shotgun (WGS) entry which is preliminary data.</text>
</comment>
<keyword evidence="3 7" id="KW-0378">Hydrolase</keyword>
<feature type="repeat" description="PPR" evidence="2">
    <location>
        <begin position="116"/>
        <end position="150"/>
    </location>
</feature>
<dbReference type="GO" id="GO:0046872">
    <property type="term" value="F:metal ion binding"/>
    <property type="evidence" value="ECO:0007669"/>
    <property type="project" value="UniProtKB-KW"/>
</dbReference>
<name>A0A1Q9E7E2_SYMMI</name>
<evidence type="ECO:0000256" key="1">
    <source>
        <dbReference type="PROSITE-ProRule" id="PRU00023"/>
    </source>
</evidence>
<gene>
    <name evidence="7" type="primary">METAP1D</name>
    <name evidence="7" type="ORF">AK812_SmicGene13743</name>
</gene>
<dbReference type="Gene3D" id="1.25.40.10">
    <property type="entry name" value="Tetratricopeptide repeat domain"/>
    <property type="match status" value="4"/>
</dbReference>
<dbReference type="PRINTS" id="PR00599">
    <property type="entry name" value="MAPEPTIDASE"/>
</dbReference>
<feature type="compositionally biased region" description="Low complexity" evidence="5">
    <location>
        <begin position="2134"/>
        <end position="2145"/>
    </location>
</feature>
<evidence type="ECO:0000313" key="8">
    <source>
        <dbReference type="Proteomes" id="UP000186817"/>
    </source>
</evidence>
<keyword evidence="3" id="KW-0479">Metal-binding</keyword>
<dbReference type="InterPro" id="IPR002467">
    <property type="entry name" value="Pept_M24A_MAP1"/>
</dbReference>
<dbReference type="Pfam" id="PF00023">
    <property type="entry name" value="Ank"/>
    <property type="match status" value="1"/>
</dbReference>
<dbReference type="OrthoDB" id="436156at2759"/>
<dbReference type="GO" id="GO:0007005">
    <property type="term" value="P:mitochondrion organization"/>
    <property type="evidence" value="ECO:0007669"/>
    <property type="project" value="TreeGrafter"/>
</dbReference>
<dbReference type="EMBL" id="LSRX01000239">
    <property type="protein sequence ID" value="OLQ03321.1"/>
    <property type="molecule type" value="Genomic_DNA"/>
</dbReference>
<accession>A0A1Q9E7E2</accession>
<dbReference type="InterPro" id="IPR051114">
    <property type="entry name" value="Mito_RNA_Proc_CCM1"/>
</dbReference>
<evidence type="ECO:0000259" key="6">
    <source>
        <dbReference type="Pfam" id="PF00557"/>
    </source>
</evidence>
<dbReference type="Gene3D" id="1.25.40.20">
    <property type="entry name" value="Ankyrin repeat-containing domain"/>
    <property type="match status" value="1"/>
</dbReference>
<feature type="repeat" description="ANK" evidence="1">
    <location>
        <begin position="2510"/>
        <end position="2542"/>
    </location>
</feature>
<comment type="function">
    <text evidence="3">Cotranslationally removes the N-terminal methionine from nascent proteins. The N-terminal methionine is often cleaved when the second residue in the primary sequence is small and uncharged (Met-Ala-, Cys, Gly, Pro, Ser, Thr, or Val).</text>
</comment>
<dbReference type="GO" id="GO:0006396">
    <property type="term" value="P:RNA processing"/>
    <property type="evidence" value="ECO:0007669"/>
    <property type="project" value="TreeGrafter"/>
</dbReference>
<evidence type="ECO:0000256" key="5">
    <source>
        <dbReference type="SAM" id="MobiDB-lite"/>
    </source>
</evidence>
<feature type="region of interest" description="Disordered" evidence="5">
    <location>
        <begin position="954"/>
        <end position="1028"/>
    </location>
</feature>
<feature type="repeat" description="ANK" evidence="1">
    <location>
        <begin position="2368"/>
        <end position="2400"/>
    </location>
</feature>
<dbReference type="GO" id="GO:0005739">
    <property type="term" value="C:mitochondrion"/>
    <property type="evidence" value="ECO:0007669"/>
    <property type="project" value="TreeGrafter"/>
</dbReference>
<dbReference type="Pfam" id="PF12796">
    <property type="entry name" value="Ank_2"/>
    <property type="match status" value="2"/>
</dbReference>
<comment type="similarity">
    <text evidence="3">Belongs to the peptidase M24A family.</text>
</comment>
<evidence type="ECO:0000256" key="2">
    <source>
        <dbReference type="PROSITE-ProRule" id="PRU00708"/>
    </source>
</evidence>
<dbReference type="InterPro" id="IPR036770">
    <property type="entry name" value="Ankyrin_rpt-contain_sf"/>
</dbReference>
<dbReference type="PROSITE" id="PS50088">
    <property type="entry name" value="ANK_REPEAT"/>
    <property type="match status" value="4"/>
</dbReference>
<feature type="repeat" description="ANK" evidence="1">
    <location>
        <begin position="2544"/>
        <end position="2570"/>
    </location>
</feature>
<keyword evidence="3" id="KW-0645">Protease</keyword>
<feature type="repeat" description="PPR" evidence="2">
    <location>
        <begin position="223"/>
        <end position="257"/>
    </location>
</feature>
<reference evidence="7 8" key="1">
    <citation type="submission" date="2016-02" db="EMBL/GenBank/DDBJ databases">
        <title>Genome analysis of coral dinoflagellate symbionts highlights evolutionary adaptations to a symbiotic lifestyle.</title>
        <authorList>
            <person name="Aranda M."/>
            <person name="Li Y."/>
            <person name="Liew Y.J."/>
            <person name="Baumgarten S."/>
            <person name="Simakov O."/>
            <person name="Wilson M."/>
            <person name="Piel J."/>
            <person name="Ashoor H."/>
            <person name="Bougouffa S."/>
            <person name="Bajic V.B."/>
            <person name="Ryu T."/>
            <person name="Ravasi T."/>
            <person name="Bayer T."/>
            <person name="Micklem G."/>
            <person name="Kim H."/>
            <person name="Bhak J."/>
            <person name="Lajeunesse T.C."/>
            <person name="Voolstra C.R."/>
        </authorList>
    </citation>
    <scope>NUCLEOTIDE SEQUENCE [LARGE SCALE GENOMIC DNA]</scope>
    <source>
        <strain evidence="7 8">CCMP2467</strain>
    </source>
</reference>
<feature type="repeat" description="PPR" evidence="2">
    <location>
        <begin position="153"/>
        <end position="187"/>
    </location>
</feature>
<keyword evidence="3 7" id="KW-0031">Aminopeptidase</keyword>
<dbReference type="PROSITE" id="PS51375">
    <property type="entry name" value="PPR"/>
    <property type="match status" value="4"/>
</dbReference>
<dbReference type="Pfam" id="PF01535">
    <property type="entry name" value="PPR"/>
    <property type="match status" value="4"/>
</dbReference>
<dbReference type="PROSITE" id="PS50297">
    <property type="entry name" value="ANK_REP_REGION"/>
    <property type="match status" value="4"/>
</dbReference>
<dbReference type="Pfam" id="PF00557">
    <property type="entry name" value="Peptidase_M24"/>
    <property type="match status" value="1"/>
</dbReference>
<dbReference type="SMART" id="SM00248">
    <property type="entry name" value="ANK"/>
    <property type="match status" value="8"/>
</dbReference>
<dbReference type="InterPro" id="IPR001714">
    <property type="entry name" value="Pept_M24_MAP"/>
</dbReference>
<dbReference type="Gene3D" id="3.90.230.10">
    <property type="entry name" value="Creatinase/methionine aminopeptidase superfamily"/>
    <property type="match status" value="1"/>
</dbReference>
<evidence type="ECO:0000313" key="7">
    <source>
        <dbReference type="EMBL" id="OLQ03321.1"/>
    </source>
</evidence>
<feature type="compositionally biased region" description="Acidic residues" evidence="5">
    <location>
        <begin position="1064"/>
        <end position="1074"/>
    </location>
</feature>
<dbReference type="PANTHER" id="PTHR47934:SF6">
    <property type="entry name" value="MITOCHONDRIAL GROUP I INTRON SPLICING FACTOR CCM1-RELATED"/>
    <property type="match status" value="1"/>
</dbReference>
<keyword evidence="1" id="KW-0040">ANK repeat</keyword>
<dbReference type="SUPFAM" id="SSF55920">
    <property type="entry name" value="Creatinase/aminopeptidase"/>
    <property type="match status" value="1"/>
</dbReference>
<dbReference type="CDD" id="cd17039">
    <property type="entry name" value="Ubl_ubiquitin_like"/>
    <property type="match status" value="1"/>
</dbReference>
<organism evidence="7 8">
    <name type="scientific">Symbiodinium microadriaticum</name>
    <name type="common">Dinoflagellate</name>
    <name type="synonym">Zooxanthella microadriatica</name>
    <dbReference type="NCBI Taxonomy" id="2951"/>
    <lineage>
        <taxon>Eukaryota</taxon>
        <taxon>Sar</taxon>
        <taxon>Alveolata</taxon>
        <taxon>Dinophyceae</taxon>
        <taxon>Suessiales</taxon>
        <taxon>Symbiodiniaceae</taxon>
        <taxon>Symbiodinium</taxon>
    </lineage>
</organism>
<sequence>MQSSLSAAGAVRSEKALTSRISACRRQREWQLALHLLWEAETRTIRPNTFSFNAAISVAEGAGEWQQAISLFNAAAEEVSLDVISYNATVCACGRSSEWQRALAFLQLAKEELEPDVVTYNSTMKALEQAAEWSKALVLLGELMESGVGLRGDLISFNTAISACEKAGRWEQAVSLLCLAGESSLQADIISCSAVISACEKATQWSQALAMLRHVQLSSMEVDVITYCAAISACEKSAHWQTAMALLKDLEDHMLKPSIVVLNAIISSCGAASEWRQALQQFVEARGRVVNPDVVTYAAAMSSVEKASQWQRALSLLEEVGHRRIKTNIIVLNAAVSACGRAAKWQSAIQILSDVHARLLQTDVVTYDAAISACAIGMEWQQAVALLRTLQETDIQLGVIAFNASITACERVSQWQAAIHLLKIAETVVDLTVVTFSATISACEQSGQWVEALHILKCMELRHLEANLISYASVISSCEKAQRWQESLAILHDSLRKWLQPNTIACSAALRACSRSGHWKAALDVLQMMQTHSVPADASTLSSAINACASSVQWNQTLVLLQELDRHLFSLVAKCQHRADLWQQLAQPTEIQRLHKAFQTTVDSLAEELDSRSTELHKAQSSSLRKEYTFLVHAESTGLREEGSAFRVRISSREVLVEVTRAAAEDRHDEAESGEWEVVEAPSLEAPSELELVVATGPAPLHLVRRSRLSTVGGWSPEDRIRRAYQLGQGDCQAALDSSRQAPRDSFRVASSVYVILYDPNGILSLRTVSSEDGVDLLCLKWPTGPGSQWYLAIPLRTCPSGVILAVPGQAISAEQLEEADDTGHQGLIGPNQIVMIRQQDSPEDSEELLEVLMIEFGMDIHRQLEKRTPRSRRAIKGFVEDVGVLPSFTELNTRVEAWLEGGDLRLEEYFSAQEEAGQAKDQRSNDVVLQHLQALKASLDQRFGTLEAAVHKLEERPQQDRGPPKQGPSDALPSRAAGSRQQEIDRLVGEAQRQVRRPPRRTPDEPGREAETAIDVEMLRPNGEESKTTVDDMMKLALVQLLQDKAGKNKKKNKRLPGLGAWDDNDSDSEMEESGGWSSSSKGGRGIEAVERLWSAMRNNPEPYQERMEQRMLKAVEESELTPNVPLLFAKSCPVGKSRTAGYCLQGFAHVHRLLLENKPKQARLQVLRMMASIEQFLIDESWTVAGRMTGMEEPPWGHWATQDLGSLRRQYVYTRLVESTWVAALINELKEEEWLVKKRTGLAKPPKGKGEGKDTAKVCDELTNSDLPLAKYFRHLASYENALRNGRIVKGDRVACCFQGLGMGDHAAVDIAQESHVNLVSSMRATLEQPARDLEAFASAEKAYAAANLEAHPKKRQRRLLGLDPSTSTSLKGRLKRRSCWVERTGLLVVSIAMLLGLSDQLKNFGVIRLPRVSNRAVLQVRERGLLERGRITERTHKIRQDLLLRLEDWLGHELPEETLENLARHHIDSLCEWLEEYMIYMFVNKQSRRSAAETLNAVTQKFGWLRSSLAGPWNVLRTWEGLEPVEHHPPIPVQVLRALVCTALAWGWQRVAVLLALGFFGLLRPSEAIGLRRQDVSLPSDHVSGDLLFLRRFELLQREELVGANTALRAEIASSQEKQLSDSREALKAAEADLKELKATFAAAAARSEDEKAAQAKIWSEVGDFRKELAKLDGQMQQLRQLQSAARPAGGEKPLGETEVLRLVGEVLAGPGIKAQQQESCEIALRPVHHRIDVAMSEVAKAKAAASDESKRARQELAGQLRAETEEVATNAASKARRSLDAEMRNVVDALRRQLLEAMETNSLRAAQQFKESSTSHNTEVRMLLDQLEDVRRFTHELSLSVRELQAKALDTGAQMRYSAAPAVDDLLFRRLEEELAGHMRLTSGKIRDLQELTGHLQARTAEHTTRLQNLTGEAVAGNQRLETLAVLLETANVRLDRTEGAFSGVETRLQDVDTNMEKFFRGITALDARVDGVEAQATMPSRIVEAEEEASAPRANELDSPPWNVAVRGMENLTQIVGSLERSEGTPEQLVGVALREEVKEGFEEVWKAVRELQFRCAVPPRRPSLASETDQLQGAMPQEEQSQEPPKPRANAVVQDVKSQVRQTREHSFGPGTWQSAKSQESDLEDSLTEGSSSSSHSGPPVLLSACAAQAAAARTKRSPVEIWYLQYRLIPYEVFRKCFEFHKGPSEESSHGHQHPRHFLASRTGSTSGCDLLVHSMLNIWQASGNKLTSFPVEELANVFDVKHLKRRLSKVCGASRFRQRLLQDGTILQDSACLIQPIEPQDLHLVLLPFCRSSDSDKERVNAAIRRRDADYVESVLQGPHDPEALTTPLSSPMVVASYYRCLEIAKLLLEARAHADRAVQDETPLFVAASKGSLGIVQLLLAAGADKDRTCRGMTPLFAAVTGTSSIERGIDCQSVAGLLLEARAGCDTVSCFGGHLATPLYYAVASEQTALVPLLLRGRADPNHVCARGNTPLHVASEKGLAITVNQLLAARAGVEFVRATGHTALHLACSRGYDEIVQKLLESCADRDQASSHDGMTPLHLASAPGHASAVSLLLQARADKDKACISDDTPLDLARAAGHAEIVQLLEWSGSGKSSRKRIRVDVKDFGRQAYYLGLDNTPEERLILEVKTPEQIEGMREACKLARATLATCGRAVAAGVTTDELDRVAHEFIVEHGAYPSPLGYLGFPKAICTSVNEIVGHGIPDSRPLADGDFLNVDVTVFLNGYHGDSSCMFFAGRPSKRAVAITKAARKAMLAGIKVCRDGVDFREIGKAIAQSAEEDGYTVHPTLSGHGIGSYFHGRPEIIPYINDTEQGVMKAGMTFTVEPVLVDGQDKTVAVDEQDMW</sequence>
<keyword evidence="4" id="KW-0175">Coiled coil</keyword>